<reference evidence="1 2" key="1">
    <citation type="submission" date="2023-11" db="EMBL/GenBank/DDBJ databases">
        <title>Halocaridina rubra genome assembly.</title>
        <authorList>
            <person name="Smith C."/>
        </authorList>
    </citation>
    <scope>NUCLEOTIDE SEQUENCE [LARGE SCALE GENOMIC DNA]</scope>
    <source>
        <strain evidence="1">EP-1</strain>
        <tissue evidence="1">Whole</tissue>
    </source>
</reference>
<dbReference type="EMBL" id="JAXCGZ010014104">
    <property type="protein sequence ID" value="KAK7071650.1"/>
    <property type="molecule type" value="Genomic_DNA"/>
</dbReference>
<evidence type="ECO:0000313" key="2">
    <source>
        <dbReference type="Proteomes" id="UP001381693"/>
    </source>
</evidence>
<comment type="caution">
    <text evidence="1">The sequence shown here is derived from an EMBL/GenBank/DDBJ whole genome shotgun (WGS) entry which is preliminary data.</text>
</comment>
<accession>A0AAN9A407</accession>
<dbReference type="Proteomes" id="UP001381693">
    <property type="component" value="Unassembled WGS sequence"/>
</dbReference>
<gene>
    <name evidence="1" type="ORF">SK128_024764</name>
</gene>
<name>A0AAN9A407_HALRR</name>
<organism evidence="1 2">
    <name type="scientific">Halocaridina rubra</name>
    <name type="common">Hawaiian red shrimp</name>
    <dbReference type="NCBI Taxonomy" id="373956"/>
    <lineage>
        <taxon>Eukaryota</taxon>
        <taxon>Metazoa</taxon>
        <taxon>Ecdysozoa</taxon>
        <taxon>Arthropoda</taxon>
        <taxon>Crustacea</taxon>
        <taxon>Multicrustacea</taxon>
        <taxon>Malacostraca</taxon>
        <taxon>Eumalacostraca</taxon>
        <taxon>Eucarida</taxon>
        <taxon>Decapoda</taxon>
        <taxon>Pleocyemata</taxon>
        <taxon>Caridea</taxon>
        <taxon>Atyoidea</taxon>
        <taxon>Atyidae</taxon>
        <taxon>Halocaridina</taxon>
    </lineage>
</organism>
<protein>
    <submittedName>
        <fullName evidence="1">Uncharacterized protein</fullName>
    </submittedName>
</protein>
<proteinExistence type="predicted"/>
<keyword evidence="2" id="KW-1185">Reference proteome</keyword>
<dbReference type="AlphaFoldDB" id="A0AAN9A407"/>
<evidence type="ECO:0000313" key="1">
    <source>
        <dbReference type="EMBL" id="KAK7071650.1"/>
    </source>
</evidence>
<feature type="non-terminal residue" evidence="1">
    <location>
        <position position="120"/>
    </location>
</feature>
<sequence>MSTIYKPSLAQCRSQAPINGESFQDSPSKTLEDNLFAQATHGWPNLVSQLTDRELSTQAYGEKVQQLIAREGAVVAQWFSVRVLKPPTVIHKMMYQSFDARGLSIQAMLGKKKWNRLITT</sequence>